<dbReference type="GO" id="GO:0003677">
    <property type="term" value="F:DNA binding"/>
    <property type="evidence" value="ECO:0007669"/>
    <property type="project" value="InterPro"/>
</dbReference>
<feature type="domain" description="Tyr recombinase" evidence="2">
    <location>
        <begin position="7"/>
        <end position="49"/>
    </location>
</feature>
<dbReference type="AlphaFoldDB" id="A0A0F8W2G3"/>
<protein>
    <recommendedName>
        <fullName evidence="2">Tyr recombinase domain-containing protein</fullName>
    </recommendedName>
</protein>
<dbReference type="InterPro" id="IPR002104">
    <property type="entry name" value="Integrase_catalytic"/>
</dbReference>
<reference evidence="3" key="1">
    <citation type="journal article" date="2015" name="Nature">
        <title>Complex archaea that bridge the gap between prokaryotes and eukaryotes.</title>
        <authorList>
            <person name="Spang A."/>
            <person name="Saw J.H."/>
            <person name="Jorgensen S.L."/>
            <person name="Zaremba-Niedzwiedzka K."/>
            <person name="Martijn J."/>
            <person name="Lind A.E."/>
            <person name="van Eijk R."/>
            <person name="Schleper C."/>
            <person name="Guy L."/>
            <person name="Ettema T.J."/>
        </authorList>
    </citation>
    <scope>NUCLEOTIDE SEQUENCE</scope>
</reference>
<dbReference type="Pfam" id="PF00589">
    <property type="entry name" value="Phage_integrase"/>
    <property type="match status" value="1"/>
</dbReference>
<comment type="caution">
    <text evidence="3">The sequence shown here is derived from an EMBL/GenBank/DDBJ whole genome shotgun (WGS) entry which is preliminary data.</text>
</comment>
<evidence type="ECO:0000313" key="3">
    <source>
        <dbReference type="EMBL" id="KKK50798.1"/>
    </source>
</evidence>
<dbReference type="Gene3D" id="1.10.443.10">
    <property type="entry name" value="Intergrase catalytic core"/>
    <property type="match status" value="1"/>
</dbReference>
<dbReference type="SUPFAM" id="SSF56349">
    <property type="entry name" value="DNA breaking-rejoining enzymes"/>
    <property type="match status" value="1"/>
</dbReference>
<keyword evidence="1" id="KW-0233">DNA recombination</keyword>
<dbReference type="EMBL" id="LAZR01067837">
    <property type="protein sequence ID" value="KKK50798.1"/>
    <property type="molecule type" value="Genomic_DNA"/>
</dbReference>
<organism evidence="3">
    <name type="scientific">marine sediment metagenome</name>
    <dbReference type="NCBI Taxonomy" id="412755"/>
    <lineage>
        <taxon>unclassified sequences</taxon>
        <taxon>metagenomes</taxon>
        <taxon>ecological metagenomes</taxon>
    </lineage>
</organism>
<dbReference type="GO" id="GO:0006310">
    <property type="term" value="P:DNA recombination"/>
    <property type="evidence" value="ECO:0007669"/>
    <property type="project" value="UniProtKB-KW"/>
</dbReference>
<proteinExistence type="predicted"/>
<dbReference type="InterPro" id="IPR013762">
    <property type="entry name" value="Integrase-like_cat_sf"/>
</dbReference>
<gene>
    <name evidence="3" type="ORF">LCGC14_3121410</name>
</gene>
<dbReference type="InterPro" id="IPR011010">
    <property type="entry name" value="DNA_brk_join_enz"/>
</dbReference>
<accession>A0A0F8W2G3</accession>
<evidence type="ECO:0000259" key="2">
    <source>
        <dbReference type="Pfam" id="PF00589"/>
    </source>
</evidence>
<feature type="non-terminal residue" evidence="3">
    <location>
        <position position="53"/>
    </location>
</feature>
<name>A0A0F8W2G3_9ZZZZ</name>
<dbReference type="GO" id="GO:0015074">
    <property type="term" value="P:DNA integration"/>
    <property type="evidence" value="ECO:0007669"/>
    <property type="project" value="InterPro"/>
</dbReference>
<sequence length="53" mass="5674">MACDSGWTPSQVRHAAATRLRELAGGLDAVQAQLGHRHADTTEIYAQNALDKA</sequence>
<evidence type="ECO:0000256" key="1">
    <source>
        <dbReference type="ARBA" id="ARBA00023172"/>
    </source>
</evidence>